<evidence type="ECO:0000313" key="2">
    <source>
        <dbReference type="EMBL" id="WZW57447.1"/>
    </source>
</evidence>
<dbReference type="RefSeq" id="WP_342311079.1">
    <property type="nucleotide sequence ID" value="NZ_CP150850.1"/>
</dbReference>
<reference evidence="2 3" key="1">
    <citation type="submission" date="2024-04" db="EMBL/GenBank/DDBJ databases">
        <title>Biological Control Activity of Plant Growth Promoting Rhizobacteria Burkholderia pyrrocinia BX1 against Tobacco black shank Introduction Tobacco black shank (TBS) caused by the oomycete Phytophthora. nicotianae (P. nicotianae) has become a destructive soil.</title>
        <authorList>
            <person name="Liu X."/>
            <person name="Shu C."/>
        </authorList>
    </citation>
    <scope>NUCLEOTIDE SEQUENCE [LARGE SCALE GENOMIC DNA]</scope>
    <source>
        <strain evidence="2 3">BX1</strain>
    </source>
</reference>
<evidence type="ECO:0000313" key="3">
    <source>
        <dbReference type="Proteomes" id="UP001484179"/>
    </source>
</evidence>
<proteinExistence type="predicted"/>
<feature type="region of interest" description="Disordered" evidence="1">
    <location>
        <begin position="86"/>
        <end position="124"/>
    </location>
</feature>
<protein>
    <recommendedName>
        <fullName evidence="4">Secreted protein</fullName>
    </recommendedName>
</protein>
<feature type="region of interest" description="Disordered" evidence="1">
    <location>
        <begin position="40"/>
        <end position="69"/>
    </location>
</feature>
<evidence type="ECO:0000256" key="1">
    <source>
        <dbReference type="SAM" id="MobiDB-lite"/>
    </source>
</evidence>
<organism evidence="2 3">
    <name type="scientific">Burkholderia pyrrocinia</name>
    <name type="common">Pseudomonas pyrrocinia</name>
    <dbReference type="NCBI Taxonomy" id="60550"/>
    <lineage>
        <taxon>Bacteria</taxon>
        <taxon>Pseudomonadati</taxon>
        <taxon>Pseudomonadota</taxon>
        <taxon>Betaproteobacteria</taxon>
        <taxon>Burkholderiales</taxon>
        <taxon>Burkholderiaceae</taxon>
        <taxon>Burkholderia</taxon>
        <taxon>Burkholderia cepacia complex</taxon>
    </lineage>
</organism>
<dbReference type="EMBL" id="CP150850">
    <property type="protein sequence ID" value="WZW57447.1"/>
    <property type="molecule type" value="Genomic_DNA"/>
</dbReference>
<sequence>MIDMLILVVPSGAVQFSSVAFALGSWILAHPPRVVERETCHGSVVDRTAPGGAPGPPGPPKTFSAGFHPTPPYLIIRPERRAPAAIGHVDGMTRRQRLPPSDRRVARRTVDKTGNARPRVSRKK</sequence>
<accession>A0ABZ3BQG4</accession>
<gene>
    <name evidence="2" type="ORF">WN985_18495</name>
</gene>
<dbReference type="Proteomes" id="UP001484179">
    <property type="component" value="Chromosome 2"/>
</dbReference>
<keyword evidence="3" id="KW-1185">Reference proteome</keyword>
<feature type="compositionally biased region" description="Basic and acidic residues" evidence="1">
    <location>
        <begin position="100"/>
        <end position="111"/>
    </location>
</feature>
<evidence type="ECO:0008006" key="4">
    <source>
        <dbReference type="Google" id="ProtNLM"/>
    </source>
</evidence>
<name>A0ABZ3BQG4_BURPY</name>